<dbReference type="AlphaFoldDB" id="A0A8H4GSS0"/>
<protein>
    <recommendedName>
        <fullName evidence="2">Retrotransposon gag domain-containing protein</fullName>
    </recommendedName>
</protein>
<feature type="region of interest" description="Disordered" evidence="1">
    <location>
        <begin position="1"/>
        <end position="28"/>
    </location>
</feature>
<evidence type="ECO:0000313" key="4">
    <source>
        <dbReference type="Proteomes" id="UP000653565"/>
    </source>
</evidence>
<gene>
    <name evidence="3" type="ORF">CNMCM6805_003027</name>
</gene>
<organism evidence="3 4">
    <name type="scientific">Aspergillus fumigatiaffinis</name>
    <dbReference type="NCBI Taxonomy" id="340414"/>
    <lineage>
        <taxon>Eukaryota</taxon>
        <taxon>Fungi</taxon>
        <taxon>Dikarya</taxon>
        <taxon>Ascomycota</taxon>
        <taxon>Pezizomycotina</taxon>
        <taxon>Eurotiomycetes</taxon>
        <taxon>Eurotiomycetidae</taxon>
        <taxon>Eurotiales</taxon>
        <taxon>Aspergillaceae</taxon>
        <taxon>Aspergillus</taxon>
        <taxon>Aspergillus subgen. Fumigati</taxon>
    </lineage>
</organism>
<dbReference type="PANTHER" id="PTHR15503:SF22">
    <property type="entry name" value="TRANSPOSON TY3-I GAG POLYPROTEIN"/>
    <property type="match status" value="1"/>
</dbReference>
<comment type="caution">
    <text evidence="3">The sequence shown here is derived from an EMBL/GenBank/DDBJ whole genome shotgun (WGS) entry which is preliminary data.</text>
</comment>
<reference evidence="3" key="1">
    <citation type="journal article" date="2020" name="bioRxiv">
        <title>Genomic and phenotypic heterogeneity of clinical isolates of the human pathogens Aspergillus fumigatus, Aspergillus lentulus and Aspergillus fumigatiaffinis.</title>
        <authorList>
            <person name="dos Santos R.A.C."/>
            <person name="Steenwyk J.L."/>
            <person name="Rivero-Menendez O."/>
            <person name="Mead M.E."/>
            <person name="Silva L.P."/>
            <person name="Bastos R.W."/>
            <person name="Alastruey-Izquierdo A."/>
            <person name="Goldman G.H."/>
            <person name="Rokas A."/>
        </authorList>
    </citation>
    <scope>NUCLEOTIDE SEQUENCE</scope>
    <source>
        <strain evidence="3">CNM-CM6805</strain>
    </source>
</reference>
<accession>A0A8H4GSS0</accession>
<keyword evidence="4" id="KW-1185">Reference proteome</keyword>
<dbReference type="PANTHER" id="PTHR15503">
    <property type="entry name" value="LDOC1 RELATED"/>
    <property type="match status" value="1"/>
</dbReference>
<feature type="domain" description="Retrotransposon gag" evidence="2">
    <location>
        <begin position="78"/>
        <end position="180"/>
    </location>
</feature>
<proteinExistence type="predicted"/>
<dbReference type="EMBL" id="JAAAPX010000181">
    <property type="protein sequence ID" value="KAF4227415.1"/>
    <property type="molecule type" value="Genomic_DNA"/>
</dbReference>
<reference evidence="3" key="2">
    <citation type="submission" date="2020-04" db="EMBL/GenBank/DDBJ databases">
        <authorList>
            <person name="Santos R.A.C."/>
            <person name="Steenwyk J.L."/>
            <person name="Rivero-Menendez O."/>
            <person name="Mead M.E."/>
            <person name="Silva L.P."/>
            <person name="Bastos R.W."/>
            <person name="Alastruey-Izquierdo A."/>
            <person name="Goldman G.H."/>
            <person name="Rokas A."/>
        </authorList>
    </citation>
    <scope>NUCLEOTIDE SEQUENCE</scope>
    <source>
        <strain evidence="3">CNM-CM6805</strain>
    </source>
</reference>
<evidence type="ECO:0000313" key="3">
    <source>
        <dbReference type="EMBL" id="KAF4227415.1"/>
    </source>
</evidence>
<dbReference type="Pfam" id="PF03732">
    <property type="entry name" value="Retrotrans_gag"/>
    <property type="match status" value="1"/>
</dbReference>
<sequence>MSQVSGSNKGKVPTRNPPTNTPDSDDDEDVALLKRQILELKLEHQHQSVVSQDLSCPRLNHLMELDPDFEGQADKVIFVATHLRGQAWNWFEPYIREYYEKQSNEWSTITRNIFTSYAGFRRYLEQTFGDINAEATAERKLKQLRQTTSASAYFSEFYQLISNVDWNKKAYISTAISGLKDHVRDELARMERPERLDQLAEIAVKIDNRYYKRKMEKQEIDAWRKGHGRLRGQHQANEK</sequence>
<dbReference type="InterPro" id="IPR005162">
    <property type="entry name" value="Retrotrans_gag_dom"/>
</dbReference>
<evidence type="ECO:0000256" key="1">
    <source>
        <dbReference type="SAM" id="MobiDB-lite"/>
    </source>
</evidence>
<evidence type="ECO:0000259" key="2">
    <source>
        <dbReference type="Pfam" id="PF03732"/>
    </source>
</evidence>
<dbReference type="OrthoDB" id="4369586at2759"/>
<name>A0A8H4GSS0_9EURO</name>
<dbReference type="Proteomes" id="UP000653565">
    <property type="component" value="Unassembled WGS sequence"/>
</dbReference>
<dbReference type="InterPro" id="IPR032567">
    <property type="entry name" value="RTL1-rel"/>
</dbReference>